<evidence type="ECO:0000313" key="2">
    <source>
        <dbReference type="EMBL" id="CAG8683229.1"/>
    </source>
</evidence>
<dbReference type="EMBL" id="CAJVPV010014203">
    <property type="protein sequence ID" value="CAG8683229.1"/>
    <property type="molecule type" value="Genomic_DNA"/>
</dbReference>
<protein>
    <submittedName>
        <fullName evidence="2">2064_t:CDS:1</fullName>
    </submittedName>
</protein>
<dbReference type="InterPro" id="IPR032675">
    <property type="entry name" value="LRR_dom_sf"/>
</dbReference>
<dbReference type="InterPro" id="IPR036047">
    <property type="entry name" value="F-box-like_dom_sf"/>
</dbReference>
<comment type="caution">
    <text evidence="2">The sequence shown here is derived from an EMBL/GenBank/DDBJ whole genome shotgun (WGS) entry which is preliminary data.</text>
</comment>
<dbReference type="OrthoDB" id="2351154at2759"/>
<accession>A0A9N9ENI8</accession>
<evidence type="ECO:0000259" key="1">
    <source>
        <dbReference type="Pfam" id="PF12937"/>
    </source>
</evidence>
<dbReference type="AlphaFoldDB" id="A0A9N9ENI8"/>
<organism evidence="2 3">
    <name type="scientific">Acaulospora morrowiae</name>
    <dbReference type="NCBI Taxonomy" id="94023"/>
    <lineage>
        <taxon>Eukaryota</taxon>
        <taxon>Fungi</taxon>
        <taxon>Fungi incertae sedis</taxon>
        <taxon>Mucoromycota</taxon>
        <taxon>Glomeromycotina</taxon>
        <taxon>Glomeromycetes</taxon>
        <taxon>Diversisporales</taxon>
        <taxon>Acaulosporaceae</taxon>
        <taxon>Acaulospora</taxon>
    </lineage>
</organism>
<dbReference type="InterPro" id="IPR001810">
    <property type="entry name" value="F-box_dom"/>
</dbReference>
<keyword evidence="3" id="KW-1185">Reference proteome</keyword>
<gene>
    <name evidence="2" type="ORF">AMORRO_LOCUS11347</name>
</gene>
<dbReference type="Pfam" id="PF12937">
    <property type="entry name" value="F-box-like"/>
    <property type="match status" value="1"/>
</dbReference>
<sequence>MKTFANLPYECILEIFLHFEDNYSTLYKCLVVCQLWCKLVVPILWRRPFPRWRSSFQRVKNNWNSLNRTYIAALNEDEKEILHPFDKRFNFPRPFFQYTSYLEKFSFTNIAEIIMNGWKMRNKQIDLFQNKHVKRLRRIMTAILQLVLRTSRLVEIEMFDYYSIWQDRPFFCDVLNVIPFFSYQLGLSKLRNLTIHFESSTYYKELLRNLSKSCINLQRLEYKIKRYTDTEIMDTLADIITAQSNLEEFWIDVPDIVDDTVHVQERFMNRLYSQKESLTSLSLHYIDFTSINPNRIAEYTKLETMEICNCYGATKDSYQVFLQSPVQLKSLTFDTNYFEDTFLAGLIEKAGKNLMNLYTDEVSEKIIMSLSQFCPNISKFTLLYKGKNCSMVMNYLKGSMISQLAIKSRCNSNKLLSVLGKYVPSSLEKIYFYCDFEAVYLGKFLKHVSYLEFDSLKTLYIEDIMGRSYNYLNVINGCTTYSFLKIVVIASTIDIDESSYVVQDIRKKGIKLFYKYLS</sequence>
<dbReference type="SUPFAM" id="SSF81383">
    <property type="entry name" value="F-box domain"/>
    <property type="match status" value="1"/>
</dbReference>
<reference evidence="2" key="1">
    <citation type="submission" date="2021-06" db="EMBL/GenBank/DDBJ databases">
        <authorList>
            <person name="Kallberg Y."/>
            <person name="Tangrot J."/>
            <person name="Rosling A."/>
        </authorList>
    </citation>
    <scope>NUCLEOTIDE SEQUENCE</scope>
    <source>
        <strain evidence="2">CL551</strain>
    </source>
</reference>
<name>A0A9N9ENI8_9GLOM</name>
<feature type="domain" description="F-box" evidence="1">
    <location>
        <begin position="4"/>
        <end position="49"/>
    </location>
</feature>
<dbReference type="Gene3D" id="3.80.10.10">
    <property type="entry name" value="Ribonuclease Inhibitor"/>
    <property type="match status" value="1"/>
</dbReference>
<evidence type="ECO:0000313" key="3">
    <source>
        <dbReference type="Proteomes" id="UP000789342"/>
    </source>
</evidence>
<proteinExistence type="predicted"/>
<dbReference type="SUPFAM" id="SSF52047">
    <property type="entry name" value="RNI-like"/>
    <property type="match status" value="1"/>
</dbReference>
<dbReference type="Proteomes" id="UP000789342">
    <property type="component" value="Unassembled WGS sequence"/>
</dbReference>